<name>A0A8S4R251_9NEOP</name>
<evidence type="ECO:0000256" key="10">
    <source>
        <dbReference type="ARBA" id="ARBA00023303"/>
    </source>
</evidence>
<dbReference type="Proteomes" id="UP000838756">
    <property type="component" value="Unassembled WGS sequence"/>
</dbReference>
<protein>
    <submittedName>
        <fullName evidence="12">Jg22209 protein</fullName>
    </submittedName>
</protein>
<organism evidence="12 13">
    <name type="scientific">Pararge aegeria aegeria</name>
    <dbReference type="NCBI Taxonomy" id="348720"/>
    <lineage>
        <taxon>Eukaryota</taxon>
        <taxon>Metazoa</taxon>
        <taxon>Ecdysozoa</taxon>
        <taxon>Arthropoda</taxon>
        <taxon>Hexapoda</taxon>
        <taxon>Insecta</taxon>
        <taxon>Pterygota</taxon>
        <taxon>Neoptera</taxon>
        <taxon>Endopterygota</taxon>
        <taxon>Lepidoptera</taxon>
        <taxon>Glossata</taxon>
        <taxon>Ditrysia</taxon>
        <taxon>Papilionoidea</taxon>
        <taxon>Nymphalidae</taxon>
        <taxon>Satyrinae</taxon>
        <taxon>Satyrini</taxon>
        <taxon>Parargina</taxon>
        <taxon>Pararge</taxon>
    </lineage>
</organism>
<accession>A0A8S4R251</accession>
<evidence type="ECO:0000256" key="8">
    <source>
        <dbReference type="ARBA" id="ARBA00023180"/>
    </source>
</evidence>
<comment type="subcellular location">
    <subcellularLocation>
        <location evidence="1">Membrane</location>
        <topology evidence="1">Multi-pass membrane protein</topology>
    </subcellularLocation>
</comment>
<evidence type="ECO:0000256" key="4">
    <source>
        <dbReference type="ARBA" id="ARBA00022989"/>
    </source>
</evidence>
<evidence type="ECO:0000256" key="3">
    <source>
        <dbReference type="ARBA" id="ARBA00022692"/>
    </source>
</evidence>
<reference evidence="12" key="1">
    <citation type="submission" date="2022-03" db="EMBL/GenBank/DDBJ databases">
        <authorList>
            <person name="Lindestad O."/>
        </authorList>
    </citation>
    <scope>NUCLEOTIDE SEQUENCE</scope>
</reference>
<keyword evidence="7" id="KW-0675">Receptor</keyword>
<keyword evidence="9" id="KW-1071">Ligand-gated ion channel</keyword>
<dbReference type="PANTHER" id="PTHR18966">
    <property type="entry name" value="IONOTROPIC GLUTAMATE RECEPTOR"/>
    <property type="match status" value="1"/>
</dbReference>
<keyword evidence="2" id="KW-0813">Transport</keyword>
<evidence type="ECO:0000256" key="1">
    <source>
        <dbReference type="ARBA" id="ARBA00004141"/>
    </source>
</evidence>
<keyword evidence="6" id="KW-0472">Membrane</keyword>
<evidence type="ECO:0000256" key="9">
    <source>
        <dbReference type="ARBA" id="ARBA00023286"/>
    </source>
</evidence>
<dbReference type="Pfam" id="PF10613">
    <property type="entry name" value="Lig_chan-Glu_bd"/>
    <property type="match status" value="1"/>
</dbReference>
<keyword evidence="4" id="KW-1133">Transmembrane helix</keyword>
<gene>
    <name evidence="12" type="primary">jg22209</name>
    <name evidence="12" type="ORF">PAEG_LOCUS8328</name>
</gene>
<dbReference type="EMBL" id="CAKXAJ010024112">
    <property type="protein sequence ID" value="CAH2228369.1"/>
    <property type="molecule type" value="Genomic_DNA"/>
</dbReference>
<proteinExistence type="predicted"/>
<dbReference type="Gene3D" id="3.40.190.10">
    <property type="entry name" value="Periplasmic binding protein-like II"/>
    <property type="match status" value="1"/>
</dbReference>
<evidence type="ECO:0000256" key="7">
    <source>
        <dbReference type="ARBA" id="ARBA00023170"/>
    </source>
</evidence>
<dbReference type="SUPFAM" id="SSF53850">
    <property type="entry name" value="Periplasmic binding protein-like II"/>
    <property type="match status" value="1"/>
</dbReference>
<keyword evidence="5" id="KW-0406">Ion transport</keyword>
<feature type="domain" description="Ionotropic glutamate receptor L-glutamate and glycine-binding" evidence="11">
    <location>
        <begin position="1"/>
        <end position="29"/>
    </location>
</feature>
<keyword evidence="10" id="KW-0407">Ion channel</keyword>
<evidence type="ECO:0000256" key="2">
    <source>
        <dbReference type="ARBA" id="ARBA00022448"/>
    </source>
</evidence>
<dbReference type="InterPro" id="IPR019594">
    <property type="entry name" value="Glu/Gly-bd"/>
</dbReference>
<evidence type="ECO:0000256" key="6">
    <source>
        <dbReference type="ARBA" id="ARBA00023136"/>
    </source>
</evidence>
<evidence type="ECO:0000259" key="11">
    <source>
        <dbReference type="Pfam" id="PF10613"/>
    </source>
</evidence>
<dbReference type="OrthoDB" id="5984008at2759"/>
<sequence length="53" mass="6122">MAIAPITITPEREKVIDFSEPFLSIDVPIKRTRTSKQLSSTFSFLRPLSKEIW</sequence>
<feature type="non-terminal residue" evidence="12">
    <location>
        <position position="53"/>
    </location>
</feature>
<evidence type="ECO:0000256" key="5">
    <source>
        <dbReference type="ARBA" id="ARBA00023065"/>
    </source>
</evidence>
<keyword evidence="8" id="KW-0325">Glycoprotein</keyword>
<evidence type="ECO:0000313" key="13">
    <source>
        <dbReference type="Proteomes" id="UP000838756"/>
    </source>
</evidence>
<evidence type="ECO:0000313" key="12">
    <source>
        <dbReference type="EMBL" id="CAH2228369.1"/>
    </source>
</evidence>
<keyword evidence="13" id="KW-1185">Reference proteome</keyword>
<keyword evidence="3" id="KW-0812">Transmembrane</keyword>
<dbReference type="InterPro" id="IPR015683">
    <property type="entry name" value="Ionotropic_Glu_rcpt"/>
</dbReference>
<comment type="caution">
    <text evidence="12">The sequence shown here is derived from an EMBL/GenBank/DDBJ whole genome shotgun (WGS) entry which is preliminary data.</text>
</comment>
<dbReference type="AlphaFoldDB" id="A0A8S4R251"/>